<feature type="compositionally biased region" description="Basic and acidic residues" evidence="1">
    <location>
        <begin position="457"/>
        <end position="471"/>
    </location>
</feature>
<dbReference type="Proteomes" id="UP000449547">
    <property type="component" value="Unassembled WGS sequence"/>
</dbReference>
<reference evidence="3 4" key="1">
    <citation type="submission" date="2019-07" db="EMBL/GenBank/DDBJ databases">
        <title>Genome assembly of two rare yeast pathogens: Diutina rugosa and Trichomonascus ciferrii.</title>
        <authorList>
            <person name="Mixao V."/>
            <person name="Saus E."/>
            <person name="Hansen A."/>
            <person name="Lass-Flor C."/>
            <person name="Gabaldon T."/>
        </authorList>
    </citation>
    <scope>NUCLEOTIDE SEQUENCE [LARGE SCALE GENOMIC DNA]</scope>
    <source>
        <strain evidence="3 4">CBS 613</strain>
    </source>
</reference>
<dbReference type="VEuPathDB" id="FungiDB:DIURU_004288"/>
<keyword evidence="2" id="KW-1133">Transmembrane helix</keyword>
<accession>A0A642UHY2</accession>
<feature type="compositionally biased region" description="Basic and acidic residues" evidence="1">
    <location>
        <begin position="416"/>
        <end position="429"/>
    </location>
</feature>
<dbReference type="Pfam" id="PF13593">
    <property type="entry name" value="SBF_like"/>
    <property type="match status" value="1"/>
</dbReference>
<protein>
    <submittedName>
        <fullName evidence="3">Uncharacterized protein</fullName>
    </submittedName>
</protein>
<evidence type="ECO:0000313" key="4">
    <source>
        <dbReference type="Proteomes" id="UP000449547"/>
    </source>
</evidence>
<organism evidence="3 4">
    <name type="scientific">Diutina rugosa</name>
    <name type="common">Yeast</name>
    <name type="synonym">Candida rugosa</name>
    <dbReference type="NCBI Taxonomy" id="5481"/>
    <lineage>
        <taxon>Eukaryota</taxon>
        <taxon>Fungi</taxon>
        <taxon>Dikarya</taxon>
        <taxon>Ascomycota</taxon>
        <taxon>Saccharomycotina</taxon>
        <taxon>Pichiomycetes</taxon>
        <taxon>Debaryomycetaceae</taxon>
        <taxon>Diutina</taxon>
    </lineage>
</organism>
<evidence type="ECO:0000256" key="1">
    <source>
        <dbReference type="SAM" id="MobiDB-lite"/>
    </source>
</evidence>
<dbReference type="AlphaFoldDB" id="A0A642UHY2"/>
<keyword evidence="2" id="KW-0472">Membrane</keyword>
<comment type="caution">
    <text evidence="3">The sequence shown here is derived from an EMBL/GenBank/DDBJ whole genome shotgun (WGS) entry which is preliminary data.</text>
</comment>
<dbReference type="OrthoDB" id="188035at2759"/>
<dbReference type="PANTHER" id="PTHR18640:SF5">
    <property type="entry name" value="SODIUM_BILE ACID COTRANSPORTER 7"/>
    <property type="match status" value="1"/>
</dbReference>
<name>A0A642UHY2_DIURU</name>
<keyword evidence="2" id="KW-0812">Transmembrane</keyword>
<feature type="transmembrane region" description="Helical" evidence="2">
    <location>
        <begin position="139"/>
        <end position="157"/>
    </location>
</feature>
<dbReference type="EMBL" id="SWFT01000123">
    <property type="protein sequence ID" value="KAA8899446.1"/>
    <property type="molecule type" value="Genomic_DNA"/>
</dbReference>
<feature type="region of interest" description="Disordered" evidence="1">
    <location>
        <begin position="416"/>
        <end position="471"/>
    </location>
</feature>
<feature type="transmembrane region" description="Helical" evidence="2">
    <location>
        <begin position="172"/>
        <end position="193"/>
    </location>
</feature>
<feature type="transmembrane region" description="Helical" evidence="2">
    <location>
        <begin position="106"/>
        <end position="127"/>
    </location>
</feature>
<proteinExistence type="predicted"/>
<keyword evidence="4" id="KW-1185">Reference proteome</keyword>
<sequence>MTSWSEHQQRWHEKKRRFKENPTVVTIRKNKVYKAISWVYHFLLDNWFFCLLGVFVGLAYKYPQFAKQGGMVRAEYSIGYGAVAVIFLISGLSMSSRDLLKNALNWRAHFIVLTSSFLITSSIIYGICSGIKSAHNHNIDSWVLVGMIVTHACPTTVSSNVVMTKQAKGNDVLTLCEVFIGNILGAFITPALLQMYMTGGWEFGNPQHQVTGTEPISKLYGDTMQQLGSAVFAPTFVGQVVQNIFPKQTKWCLTTFKLSKVGSFMLLLIMFQSFSTAFAQNAFESVSHASIIFLVFFNIGIYLFFTVLCFFYARPRWILWIFNHEPTEEDSKLYKWGYRLLRPFYWNKRDTVAILLCGPAKTAALGVSLVSSQYGSQNPKLGILLVPLVLYQAEQVLTAQILTKFMKRWIMADEKKQPDDEEAHLRDDPPEVLTGDVPVLPEDVTIPSSSSSSTASIRDHDQASSGEKHSH</sequence>
<dbReference type="GeneID" id="54782939"/>
<dbReference type="InterPro" id="IPR016833">
    <property type="entry name" value="Put_Na-Bile_cotransptr"/>
</dbReference>
<feature type="transmembrane region" description="Helical" evidence="2">
    <location>
        <begin position="289"/>
        <end position="313"/>
    </location>
</feature>
<dbReference type="RefSeq" id="XP_034010909.1">
    <property type="nucleotide sequence ID" value="XM_034157144.1"/>
</dbReference>
<feature type="transmembrane region" description="Helical" evidence="2">
    <location>
        <begin position="264"/>
        <end position="283"/>
    </location>
</feature>
<dbReference type="InterPro" id="IPR038770">
    <property type="entry name" value="Na+/solute_symporter_sf"/>
</dbReference>
<dbReference type="OMA" id="LPIMIYH"/>
<feature type="transmembrane region" description="Helical" evidence="2">
    <location>
        <begin position="38"/>
        <end position="62"/>
    </location>
</feature>
<dbReference type="GO" id="GO:0005886">
    <property type="term" value="C:plasma membrane"/>
    <property type="evidence" value="ECO:0007669"/>
    <property type="project" value="TreeGrafter"/>
</dbReference>
<dbReference type="Gene3D" id="1.20.1530.20">
    <property type="match status" value="1"/>
</dbReference>
<dbReference type="PANTHER" id="PTHR18640">
    <property type="entry name" value="SOLUTE CARRIER FAMILY 10 MEMBER 7"/>
    <property type="match status" value="1"/>
</dbReference>
<feature type="transmembrane region" description="Helical" evidence="2">
    <location>
        <begin position="74"/>
        <end position="94"/>
    </location>
</feature>
<evidence type="ECO:0000256" key="2">
    <source>
        <dbReference type="SAM" id="Phobius"/>
    </source>
</evidence>
<gene>
    <name evidence="3" type="ORF">DIURU_004288</name>
</gene>
<evidence type="ECO:0000313" key="3">
    <source>
        <dbReference type="EMBL" id="KAA8899446.1"/>
    </source>
</evidence>